<dbReference type="CDD" id="cd16913">
    <property type="entry name" value="YkuD_like"/>
    <property type="match status" value="1"/>
</dbReference>
<evidence type="ECO:0000313" key="14">
    <source>
        <dbReference type="Proteomes" id="UP000193303"/>
    </source>
</evidence>
<dbReference type="EMBL" id="MTAB01000015">
    <property type="protein sequence ID" value="OSI20442.1"/>
    <property type="molecule type" value="Genomic_DNA"/>
</dbReference>
<dbReference type="InterPro" id="IPR038063">
    <property type="entry name" value="Transpep_catalytic_dom"/>
</dbReference>
<dbReference type="PROSITE" id="PS52029">
    <property type="entry name" value="LD_TPASE"/>
    <property type="match status" value="1"/>
</dbReference>
<comment type="pathway">
    <text evidence="1 9">Cell wall biogenesis; peptidoglycan biosynthesis.</text>
</comment>
<feature type="active site" description="Proton donor/acceptor" evidence="9">
    <location>
        <position position="125"/>
    </location>
</feature>
<dbReference type="GO" id="GO:0018104">
    <property type="term" value="P:peptidoglycan-protein cross-linking"/>
    <property type="evidence" value="ECO:0007669"/>
    <property type="project" value="TreeGrafter"/>
</dbReference>
<keyword evidence="8 9" id="KW-0961">Cell wall biogenesis/degradation</keyword>
<name>A0A1X3DHG8_9NEIS</name>
<dbReference type="PANTHER" id="PTHR30582:SF24">
    <property type="entry name" value="L,D-TRANSPEPTIDASE ERFK_SRFK-RELATED"/>
    <property type="match status" value="1"/>
</dbReference>
<dbReference type="UniPathway" id="UPA00219"/>
<evidence type="ECO:0000259" key="12">
    <source>
        <dbReference type="PROSITE" id="PS52029"/>
    </source>
</evidence>
<dbReference type="SUPFAM" id="SSF141523">
    <property type="entry name" value="L,D-transpeptidase catalytic domain-like"/>
    <property type="match status" value="1"/>
</dbReference>
<keyword evidence="3" id="KW-0328">Glycosyltransferase</keyword>
<dbReference type="Gene3D" id="2.40.440.10">
    <property type="entry name" value="L,D-transpeptidase catalytic domain-like"/>
    <property type="match status" value="1"/>
</dbReference>
<organism evidence="13 14">
    <name type="scientific">Neisseria dumasiana</name>
    <dbReference type="NCBI Taxonomy" id="1931275"/>
    <lineage>
        <taxon>Bacteria</taxon>
        <taxon>Pseudomonadati</taxon>
        <taxon>Pseudomonadota</taxon>
        <taxon>Betaproteobacteria</taxon>
        <taxon>Neisseriales</taxon>
        <taxon>Neisseriaceae</taxon>
        <taxon>Neisseria</taxon>
    </lineage>
</organism>
<dbReference type="PANTHER" id="PTHR30582">
    <property type="entry name" value="L,D-TRANSPEPTIDASE"/>
    <property type="match status" value="1"/>
</dbReference>
<feature type="signal peptide" evidence="11">
    <location>
        <begin position="1"/>
        <end position="19"/>
    </location>
</feature>
<dbReference type="InterPro" id="IPR050979">
    <property type="entry name" value="LD-transpeptidase"/>
</dbReference>
<keyword evidence="7 9" id="KW-0573">Peptidoglycan synthesis</keyword>
<evidence type="ECO:0000256" key="9">
    <source>
        <dbReference type="PROSITE-ProRule" id="PRU01373"/>
    </source>
</evidence>
<comment type="similarity">
    <text evidence="2">Belongs to the YkuD family.</text>
</comment>
<proteinExistence type="inferred from homology"/>
<evidence type="ECO:0000256" key="5">
    <source>
        <dbReference type="ARBA" id="ARBA00022801"/>
    </source>
</evidence>
<feature type="region of interest" description="Disordered" evidence="10">
    <location>
        <begin position="257"/>
        <end position="340"/>
    </location>
</feature>
<dbReference type="GO" id="GO:0071972">
    <property type="term" value="F:peptidoglycan L,D-transpeptidase activity"/>
    <property type="evidence" value="ECO:0007669"/>
    <property type="project" value="TreeGrafter"/>
</dbReference>
<evidence type="ECO:0000256" key="2">
    <source>
        <dbReference type="ARBA" id="ARBA00005992"/>
    </source>
</evidence>
<dbReference type="STRING" id="1931275.BV914_11235"/>
<dbReference type="RefSeq" id="WP_085359642.1">
    <property type="nucleotide sequence ID" value="NZ_MTAB01000015.1"/>
</dbReference>
<dbReference type="GO" id="GO:0005576">
    <property type="term" value="C:extracellular region"/>
    <property type="evidence" value="ECO:0007669"/>
    <property type="project" value="TreeGrafter"/>
</dbReference>
<feature type="active site" description="Nucleophile" evidence="9">
    <location>
        <position position="141"/>
    </location>
</feature>
<evidence type="ECO:0000256" key="11">
    <source>
        <dbReference type="SAM" id="SignalP"/>
    </source>
</evidence>
<evidence type="ECO:0000256" key="8">
    <source>
        <dbReference type="ARBA" id="ARBA00023316"/>
    </source>
</evidence>
<gene>
    <name evidence="13" type="ORF">BV912_07715</name>
</gene>
<keyword evidence="11" id="KW-0732">Signal</keyword>
<dbReference type="GO" id="GO:0071555">
    <property type="term" value="P:cell wall organization"/>
    <property type="evidence" value="ECO:0007669"/>
    <property type="project" value="UniProtKB-UniRule"/>
</dbReference>
<evidence type="ECO:0000256" key="1">
    <source>
        <dbReference type="ARBA" id="ARBA00004752"/>
    </source>
</evidence>
<keyword evidence="5" id="KW-0378">Hydrolase</keyword>
<evidence type="ECO:0000256" key="6">
    <source>
        <dbReference type="ARBA" id="ARBA00022960"/>
    </source>
</evidence>
<dbReference type="Proteomes" id="UP000193303">
    <property type="component" value="Unassembled WGS sequence"/>
</dbReference>
<feature type="chain" id="PRO_5010879484" evidence="11">
    <location>
        <begin position="20"/>
        <end position="340"/>
    </location>
</feature>
<evidence type="ECO:0000256" key="10">
    <source>
        <dbReference type="SAM" id="MobiDB-lite"/>
    </source>
</evidence>
<feature type="domain" description="L,D-TPase catalytic" evidence="12">
    <location>
        <begin position="33"/>
        <end position="165"/>
    </location>
</feature>
<keyword evidence="4" id="KW-0808">Transferase</keyword>
<dbReference type="Pfam" id="PF03734">
    <property type="entry name" value="YkuD"/>
    <property type="match status" value="1"/>
</dbReference>
<evidence type="ECO:0000256" key="7">
    <source>
        <dbReference type="ARBA" id="ARBA00022984"/>
    </source>
</evidence>
<feature type="compositionally biased region" description="Polar residues" evidence="10">
    <location>
        <begin position="317"/>
        <end position="326"/>
    </location>
</feature>
<comment type="caution">
    <text evidence="13">The sequence shown here is derived from an EMBL/GenBank/DDBJ whole genome shotgun (WGS) entry which is preliminary data.</text>
</comment>
<dbReference type="GO" id="GO:0008360">
    <property type="term" value="P:regulation of cell shape"/>
    <property type="evidence" value="ECO:0007669"/>
    <property type="project" value="UniProtKB-UniRule"/>
</dbReference>
<dbReference type="GO" id="GO:0016757">
    <property type="term" value="F:glycosyltransferase activity"/>
    <property type="evidence" value="ECO:0007669"/>
    <property type="project" value="UniProtKB-KW"/>
</dbReference>
<dbReference type="InterPro" id="IPR005490">
    <property type="entry name" value="LD_TPept_cat_dom"/>
</dbReference>
<evidence type="ECO:0000256" key="3">
    <source>
        <dbReference type="ARBA" id="ARBA00022676"/>
    </source>
</evidence>
<evidence type="ECO:0000313" key="13">
    <source>
        <dbReference type="EMBL" id="OSI20442.1"/>
    </source>
</evidence>
<sequence>MKRISFSLACLILSTIAVANTPLPDVSPYAAGQHVVINIPQQRLFLYKDGKLVKAYPVAVGKAATQTTLGEHKIGAKAFNPTWHIPKSIQKERGDGVKTIPPGPQNPLGPVFVRMGDPKLGLGIHGTNAPASVPGVRSHGCVRMRSPDALEFAKKIHSGSPVSVIYQMATLNVDANNHLWLAAYRDPYNQKNLNAETLRKSIYSWAKAHGKSINPKRVDAILKNRTGQANCLTCKQNVKLKAPLTSLAWTTGSSLPTKVKTIPIEPPKPKDEILPPGPEIEVDAESPALSPKKDNNQADRPDQNKKNDLPEKVMPSQPENPNTPMKNNGLHFTEPTDTLF</sequence>
<keyword evidence="6 9" id="KW-0133">Cell shape</keyword>
<protein>
    <submittedName>
        <fullName evidence="13">L,D-transpeptidase</fullName>
    </submittedName>
</protein>
<dbReference type="OrthoDB" id="9787225at2"/>
<dbReference type="AlphaFoldDB" id="A0A1X3DHG8"/>
<feature type="compositionally biased region" description="Basic and acidic residues" evidence="10">
    <location>
        <begin position="291"/>
        <end position="311"/>
    </location>
</feature>
<evidence type="ECO:0000256" key="4">
    <source>
        <dbReference type="ARBA" id="ARBA00022679"/>
    </source>
</evidence>
<reference evidence="14" key="1">
    <citation type="submission" date="2017-01" db="EMBL/GenBank/DDBJ databases">
        <authorList>
            <person name="Mah S.A."/>
            <person name="Swanson W.J."/>
            <person name="Moy G.W."/>
            <person name="Vacquier V.D."/>
        </authorList>
    </citation>
    <scope>NUCLEOTIDE SEQUENCE [LARGE SCALE GENOMIC DNA]</scope>
    <source>
        <strain evidence="14">124861</strain>
    </source>
</reference>
<accession>A0A1X3DHG8</accession>